<sequence length="152" mass="18110">MAMRGRGRGSRGRGFGSQFEHRFAKHEPYVLFPGKQKNQMKREALESYLKLLPSNFPTELIQGSKRIQRDKKKLRWDGDSDEKLFEKLERLEENNQKGEKEKKGDSDEEEEEQLEEVDEESSEEDDYNQNIDFDDDEDDLNMEEEEYEDAYE</sequence>
<protein>
    <submittedName>
        <fullName evidence="5">Uncharacterized protein</fullName>
    </submittedName>
</protein>
<evidence type="ECO:0000256" key="4">
    <source>
        <dbReference type="SAM" id="MobiDB-lite"/>
    </source>
</evidence>
<evidence type="ECO:0000256" key="3">
    <source>
        <dbReference type="ARBA" id="ARBA00023242"/>
    </source>
</evidence>
<dbReference type="EMBL" id="LR743595">
    <property type="protein sequence ID" value="CAA2625014.1"/>
    <property type="molecule type" value="Genomic_DNA"/>
</dbReference>
<gene>
    <name evidence="5" type="ORF">SI7747_08010818</name>
</gene>
<organism evidence="5">
    <name type="scientific">Spirodela intermedia</name>
    <name type="common">Intermediate duckweed</name>
    <dbReference type="NCBI Taxonomy" id="51605"/>
    <lineage>
        <taxon>Eukaryota</taxon>
        <taxon>Viridiplantae</taxon>
        <taxon>Streptophyta</taxon>
        <taxon>Embryophyta</taxon>
        <taxon>Tracheophyta</taxon>
        <taxon>Spermatophyta</taxon>
        <taxon>Magnoliopsida</taxon>
        <taxon>Liliopsida</taxon>
        <taxon>Araceae</taxon>
        <taxon>Lemnoideae</taxon>
        <taxon>Spirodela</taxon>
    </lineage>
</organism>
<keyword evidence="6" id="KW-1185">Reference proteome</keyword>
<accession>A0A7I8J2Z4</accession>
<evidence type="ECO:0000256" key="1">
    <source>
        <dbReference type="ARBA" id="ARBA00004123"/>
    </source>
</evidence>
<dbReference type="InterPro" id="IPR024661">
    <property type="entry name" value="RNA_pol_III_Rpc31"/>
</dbReference>
<dbReference type="Proteomes" id="UP001189122">
    <property type="component" value="Unassembled WGS sequence"/>
</dbReference>
<dbReference type="AlphaFoldDB" id="A0A7I8J2Z4"/>
<reference evidence="5 6" key="1">
    <citation type="submission" date="2019-12" db="EMBL/GenBank/DDBJ databases">
        <authorList>
            <person name="Scholz U."/>
            <person name="Mascher M."/>
            <person name="Fiebig A."/>
        </authorList>
    </citation>
    <scope>NUCLEOTIDE SEQUENCE</scope>
</reference>
<dbReference type="PANTHER" id="PTHR15367">
    <property type="entry name" value="DNA-DIRECTED RNA POLYMERASE III"/>
    <property type="match status" value="1"/>
</dbReference>
<feature type="compositionally biased region" description="Acidic residues" evidence="4">
    <location>
        <begin position="106"/>
        <end position="152"/>
    </location>
</feature>
<comment type="similarity">
    <text evidence="2">Belongs to the eukaryotic RPC7 RNA polymerase subunit family.</text>
</comment>
<keyword evidence="3" id="KW-0539">Nucleus</keyword>
<evidence type="ECO:0000313" key="6">
    <source>
        <dbReference type="Proteomes" id="UP001189122"/>
    </source>
</evidence>
<evidence type="ECO:0000313" key="5">
    <source>
        <dbReference type="EMBL" id="CAA2625014.1"/>
    </source>
</evidence>
<dbReference type="GO" id="GO:0005666">
    <property type="term" value="C:RNA polymerase III complex"/>
    <property type="evidence" value="ECO:0007669"/>
    <property type="project" value="TreeGrafter"/>
</dbReference>
<dbReference type="EMBL" id="CACRZD030000008">
    <property type="protein sequence ID" value="CAA6664429.1"/>
    <property type="molecule type" value="Genomic_DNA"/>
</dbReference>
<dbReference type="GO" id="GO:0006383">
    <property type="term" value="P:transcription by RNA polymerase III"/>
    <property type="evidence" value="ECO:0007669"/>
    <property type="project" value="InterPro"/>
</dbReference>
<name>A0A7I8J2Z4_SPIIN</name>
<feature type="region of interest" description="Disordered" evidence="4">
    <location>
        <begin position="1"/>
        <end position="20"/>
    </location>
</feature>
<evidence type="ECO:0000256" key="2">
    <source>
        <dbReference type="ARBA" id="ARBA00008352"/>
    </source>
</evidence>
<feature type="region of interest" description="Disordered" evidence="4">
    <location>
        <begin position="87"/>
        <end position="152"/>
    </location>
</feature>
<comment type="subcellular location">
    <subcellularLocation>
        <location evidence="1">Nucleus</location>
    </subcellularLocation>
</comment>
<proteinExistence type="inferred from homology"/>
<dbReference type="PANTHER" id="PTHR15367:SF2">
    <property type="entry name" value="DNA-DIRECTED RNA POLYMERASE III SUBUNIT"/>
    <property type="match status" value="1"/>
</dbReference>
<feature type="compositionally biased region" description="Basic residues" evidence="4">
    <location>
        <begin position="1"/>
        <end position="11"/>
    </location>
</feature>
<feature type="compositionally biased region" description="Basic and acidic residues" evidence="4">
    <location>
        <begin position="87"/>
        <end position="105"/>
    </location>
</feature>